<evidence type="ECO:0000256" key="1">
    <source>
        <dbReference type="ARBA" id="ARBA00022723"/>
    </source>
</evidence>
<feature type="compositionally biased region" description="Basic and acidic residues" evidence="5">
    <location>
        <begin position="323"/>
        <end position="335"/>
    </location>
</feature>
<proteinExistence type="predicted"/>
<keyword evidence="3 4" id="KW-0862">Zinc</keyword>
<dbReference type="SUPFAM" id="SSF90229">
    <property type="entry name" value="CCCH zinc finger"/>
    <property type="match status" value="1"/>
</dbReference>
<dbReference type="InterPro" id="IPR000571">
    <property type="entry name" value="Znf_CCCH"/>
</dbReference>
<protein>
    <recommendedName>
        <fullName evidence="6">C3H1-type domain-containing protein</fullName>
    </recommendedName>
</protein>
<organism evidence="7 8">
    <name type="scientific">Plenodomus tracheiphilus IPT5</name>
    <dbReference type="NCBI Taxonomy" id="1408161"/>
    <lineage>
        <taxon>Eukaryota</taxon>
        <taxon>Fungi</taxon>
        <taxon>Dikarya</taxon>
        <taxon>Ascomycota</taxon>
        <taxon>Pezizomycotina</taxon>
        <taxon>Dothideomycetes</taxon>
        <taxon>Pleosporomycetidae</taxon>
        <taxon>Pleosporales</taxon>
        <taxon>Pleosporineae</taxon>
        <taxon>Leptosphaeriaceae</taxon>
        <taxon>Plenodomus</taxon>
    </lineage>
</organism>
<dbReference type="Pfam" id="PF25542">
    <property type="entry name" value="zf-CCCH_12"/>
    <property type="match status" value="1"/>
</dbReference>
<evidence type="ECO:0000313" key="8">
    <source>
        <dbReference type="Proteomes" id="UP000799423"/>
    </source>
</evidence>
<keyword evidence="2 4" id="KW-0863">Zinc-finger</keyword>
<name>A0A6A7B3U9_9PLEO</name>
<dbReference type="Pfam" id="PF25543">
    <property type="entry name" value="zf-CCCH_tandem"/>
    <property type="match status" value="1"/>
</dbReference>
<evidence type="ECO:0000259" key="6">
    <source>
        <dbReference type="PROSITE" id="PS50103"/>
    </source>
</evidence>
<reference evidence="7" key="1">
    <citation type="submission" date="2020-01" db="EMBL/GenBank/DDBJ databases">
        <authorList>
            <consortium name="DOE Joint Genome Institute"/>
            <person name="Haridas S."/>
            <person name="Albert R."/>
            <person name="Binder M."/>
            <person name="Bloem J."/>
            <person name="Labutti K."/>
            <person name="Salamov A."/>
            <person name="Andreopoulos B."/>
            <person name="Baker S.E."/>
            <person name="Barry K."/>
            <person name="Bills G."/>
            <person name="Bluhm B.H."/>
            <person name="Cannon C."/>
            <person name="Castanera R."/>
            <person name="Culley D.E."/>
            <person name="Daum C."/>
            <person name="Ezra D."/>
            <person name="Gonzalez J.B."/>
            <person name="Henrissat B."/>
            <person name="Kuo A."/>
            <person name="Liang C."/>
            <person name="Lipzen A."/>
            <person name="Lutzoni F."/>
            <person name="Magnuson J."/>
            <person name="Mondo S."/>
            <person name="Nolan M."/>
            <person name="Ohm R."/>
            <person name="Pangilinan J."/>
            <person name="Park H.-J."/>
            <person name="Ramirez L."/>
            <person name="Alfaro M."/>
            <person name="Sun H."/>
            <person name="Tritt A."/>
            <person name="Yoshinaga Y."/>
            <person name="Zwiers L.-H."/>
            <person name="Turgeon B.G."/>
            <person name="Goodwin S.B."/>
            <person name="Spatafora J.W."/>
            <person name="Crous P.W."/>
            <person name="Grigoriev I.V."/>
        </authorList>
    </citation>
    <scope>NUCLEOTIDE SEQUENCE</scope>
    <source>
        <strain evidence="7">IPT5</strain>
    </source>
</reference>
<evidence type="ECO:0000256" key="5">
    <source>
        <dbReference type="SAM" id="MobiDB-lite"/>
    </source>
</evidence>
<dbReference type="PANTHER" id="PTHR37543:SF1">
    <property type="entry name" value="CCCH ZINC FINGER DNA BINDING PROTEIN (AFU_ORTHOLOGUE AFUA_5G12760)"/>
    <property type="match status" value="1"/>
</dbReference>
<accession>A0A6A7B3U9</accession>
<dbReference type="InterPro" id="IPR057654">
    <property type="entry name" value="Znf-CCCH_tandem"/>
</dbReference>
<evidence type="ECO:0000313" key="7">
    <source>
        <dbReference type="EMBL" id="KAF2849894.1"/>
    </source>
</evidence>
<dbReference type="OrthoDB" id="2270193at2759"/>
<feature type="domain" description="C3H1-type" evidence="6">
    <location>
        <begin position="332"/>
        <end position="359"/>
    </location>
</feature>
<evidence type="ECO:0000256" key="2">
    <source>
        <dbReference type="ARBA" id="ARBA00022771"/>
    </source>
</evidence>
<dbReference type="Gene3D" id="4.10.1000.10">
    <property type="entry name" value="Zinc finger, CCCH-type"/>
    <property type="match status" value="1"/>
</dbReference>
<dbReference type="PANTHER" id="PTHR37543">
    <property type="entry name" value="CCCH ZINC FINGER DNA BINDING PROTEIN (AFU_ORTHOLOGUE AFUA_5G12760)"/>
    <property type="match status" value="1"/>
</dbReference>
<dbReference type="PROSITE" id="PS50103">
    <property type="entry name" value="ZF_C3H1"/>
    <property type="match status" value="1"/>
</dbReference>
<dbReference type="InterPro" id="IPR057683">
    <property type="entry name" value="DUF7923"/>
</dbReference>
<evidence type="ECO:0000256" key="4">
    <source>
        <dbReference type="PROSITE-ProRule" id="PRU00723"/>
    </source>
</evidence>
<dbReference type="GO" id="GO:0008270">
    <property type="term" value="F:zinc ion binding"/>
    <property type="evidence" value="ECO:0007669"/>
    <property type="project" value="UniProtKB-KW"/>
</dbReference>
<dbReference type="Proteomes" id="UP000799423">
    <property type="component" value="Unassembled WGS sequence"/>
</dbReference>
<feature type="region of interest" description="Disordered" evidence="5">
    <location>
        <begin position="287"/>
        <end position="336"/>
    </location>
</feature>
<dbReference type="AlphaFoldDB" id="A0A6A7B3U9"/>
<dbReference type="Pfam" id="PF25540">
    <property type="entry name" value="DUF7923"/>
    <property type="match status" value="1"/>
</dbReference>
<dbReference type="EMBL" id="MU006309">
    <property type="protein sequence ID" value="KAF2849894.1"/>
    <property type="molecule type" value="Genomic_DNA"/>
</dbReference>
<dbReference type="InterPro" id="IPR036855">
    <property type="entry name" value="Znf_CCCH_sf"/>
</dbReference>
<gene>
    <name evidence="7" type="ORF">T440DRAFT_451600</name>
</gene>
<keyword evidence="1 4" id="KW-0479">Metal-binding</keyword>
<sequence length="537" mass="60531">MLSDGKIDSLDTHLEQFKLNEDNRQTDLQNLLREYGTLLEDYKVLKKAFEVKANKSTVVLPHRTPSHSGKAREPYVLVLVDGNDYIFNDELIKDKEEGGMRAARLLNEAVEKYLHHSVPATRKAHIIVRIYADLTALSKQLTKSKVTGPEKRSLAPFSAAFTRAIGLFDYIDALDEEGTKFKVREQFKYASEDDACSHIIFAACHDPAYLSQLVPFSGMREKITLVQGAGWNQEFDQFNLNVTQFPTAFRWSEVPTIAPINRAVSSSTVADPTPYKSIVVSTRPTLRTNSWRRDGPVNGNRSALSSPELAPVRPDSSNNGVSLKKEPPTTQEKTKVPCKHFQKGTCRFGDKCTFAHVPLRKPSSQIAAPSSDRTNIATHLPKKLTPGFIPINASNQRLDAYIRPPTDQEFSIYNARFHQRKPCNTFHLQQSCTNFDCAYDHSALEPQSRHVLSYVLRCTACPRKGECRVEDCFYGHVCQKEGCSGQMKGLHDVDPRVAGMVPAEGRERKKNIVQVEEVRLVDVEEQSVESKEPVFYW</sequence>
<dbReference type="Pfam" id="PF18044">
    <property type="entry name" value="zf-CCCH_4"/>
    <property type="match status" value="1"/>
</dbReference>
<dbReference type="SMART" id="SM00356">
    <property type="entry name" value="ZnF_C3H1"/>
    <property type="match status" value="2"/>
</dbReference>
<dbReference type="InterPro" id="IPR041367">
    <property type="entry name" value="Znf-CCCH_4"/>
</dbReference>
<evidence type="ECO:0000256" key="3">
    <source>
        <dbReference type="ARBA" id="ARBA00022833"/>
    </source>
</evidence>
<keyword evidence="8" id="KW-1185">Reference proteome</keyword>
<feature type="zinc finger region" description="C3H1-type" evidence="4">
    <location>
        <begin position="332"/>
        <end position="359"/>
    </location>
</feature>